<dbReference type="AlphaFoldDB" id="A0A553RQE9"/>
<feature type="transmembrane region" description="Helical" evidence="3">
    <location>
        <begin position="207"/>
        <end position="228"/>
    </location>
</feature>
<evidence type="ECO:0000313" key="5">
    <source>
        <dbReference type="Proteomes" id="UP000316079"/>
    </source>
</evidence>
<comment type="caution">
    <text evidence="4">The sequence shown here is derived from an EMBL/GenBank/DDBJ whole genome shotgun (WGS) entry which is preliminary data.</text>
</comment>
<keyword evidence="2" id="KW-0325">Glycoprotein</keyword>
<accession>A0A553RQE9</accession>
<dbReference type="GO" id="GO:0006954">
    <property type="term" value="P:inflammatory response"/>
    <property type="evidence" value="ECO:0007669"/>
    <property type="project" value="TreeGrafter"/>
</dbReference>
<keyword evidence="3" id="KW-0812">Transmembrane</keyword>
<evidence type="ECO:0000256" key="1">
    <source>
        <dbReference type="ARBA" id="ARBA00022729"/>
    </source>
</evidence>
<reference evidence="4 5" key="1">
    <citation type="journal article" date="2019" name="Sci. Data">
        <title>Hybrid genome assembly and annotation of Danionella translucida.</title>
        <authorList>
            <person name="Kadobianskyi M."/>
            <person name="Schulze L."/>
            <person name="Schuelke M."/>
            <person name="Judkewitz B."/>
        </authorList>
    </citation>
    <scope>NUCLEOTIDE SEQUENCE [LARGE SCALE GENOMIC DNA]</scope>
    <source>
        <strain evidence="4 5">Bolton</strain>
    </source>
</reference>
<dbReference type="EMBL" id="SRMA01000365">
    <property type="protein sequence ID" value="TRZ04409.1"/>
    <property type="molecule type" value="Genomic_DNA"/>
</dbReference>
<dbReference type="GO" id="GO:0004896">
    <property type="term" value="F:cytokine receptor activity"/>
    <property type="evidence" value="ECO:0007669"/>
    <property type="project" value="TreeGrafter"/>
</dbReference>
<keyword evidence="5" id="KW-1185">Reference proteome</keyword>
<proteinExistence type="predicted"/>
<evidence type="ECO:0000313" key="4">
    <source>
        <dbReference type="EMBL" id="TRZ04409.1"/>
    </source>
</evidence>
<dbReference type="InterPro" id="IPR043210">
    <property type="entry name" value="CD44_antigen-like"/>
</dbReference>
<dbReference type="PANTHER" id="PTHR10225">
    <property type="entry name" value="HYALURONAN RECEPTOR"/>
    <property type="match status" value="1"/>
</dbReference>
<gene>
    <name evidence="4" type="ORF">DNTS_013279</name>
</gene>
<keyword evidence="3" id="KW-1133">Transmembrane helix</keyword>
<keyword evidence="1" id="KW-0732">Signal</keyword>
<sequence length="295" mass="32487">MFLPQTEGPKCDSGSAEVSIHAEPAEYLSDVYCFNPADSSTTCEEDPQSIMNTNTATENGKPHGDILSEAKSEGFLVDFEEILGNIQKDASPPSDLEVTNVEDVKTVEETSTLTKNKDTHHPRDVLSSPSSPFLWYDQEGSGIQSPFTTSPITKEPIEFVNLQDNFFEPGLSEVPVRRTSNKGLRLLQPFLTPPPSASLKEGSPSTWMIITAFCVIVGAIVCILVAIGTRDMWYGPRKSRNITTQENDKDYSKTATIPLSEKEQEIVALMNVTNLKNGKMADVTGVDENEKEYLM</sequence>
<organism evidence="4 5">
    <name type="scientific">Danionella cerebrum</name>
    <dbReference type="NCBI Taxonomy" id="2873325"/>
    <lineage>
        <taxon>Eukaryota</taxon>
        <taxon>Metazoa</taxon>
        <taxon>Chordata</taxon>
        <taxon>Craniata</taxon>
        <taxon>Vertebrata</taxon>
        <taxon>Euteleostomi</taxon>
        <taxon>Actinopterygii</taxon>
        <taxon>Neopterygii</taxon>
        <taxon>Teleostei</taxon>
        <taxon>Ostariophysi</taxon>
        <taxon>Cypriniformes</taxon>
        <taxon>Danionidae</taxon>
        <taxon>Danioninae</taxon>
        <taxon>Danionella</taxon>
    </lineage>
</organism>
<dbReference type="GO" id="GO:0007155">
    <property type="term" value="P:cell adhesion"/>
    <property type="evidence" value="ECO:0007669"/>
    <property type="project" value="TreeGrafter"/>
</dbReference>
<dbReference type="PANTHER" id="PTHR10225:SF6">
    <property type="entry name" value="CD44 ANTIGEN"/>
    <property type="match status" value="1"/>
</dbReference>
<name>A0A553RQE9_9TELE</name>
<evidence type="ECO:0000256" key="2">
    <source>
        <dbReference type="ARBA" id="ARBA00023180"/>
    </source>
</evidence>
<keyword evidence="3" id="KW-0472">Membrane</keyword>
<dbReference type="GO" id="GO:0005540">
    <property type="term" value="F:hyaluronic acid binding"/>
    <property type="evidence" value="ECO:0007669"/>
    <property type="project" value="InterPro"/>
</dbReference>
<evidence type="ECO:0000256" key="3">
    <source>
        <dbReference type="SAM" id="Phobius"/>
    </source>
</evidence>
<protein>
    <submittedName>
        <fullName evidence="4">Uncharacterized protein</fullName>
    </submittedName>
</protein>
<dbReference type="GO" id="GO:0016323">
    <property type="term" value="C:basolateral plasma membrane"/>
    <property type="evidence" value="ECO:0007669"/>
    <property type="project" value="TreeGrafter"/>
</dbReference>
<dbReference type="OrthoDB" id="8952307at2759"/>
<dbReference type="Proteomes" id="UP000316079">
    <property type="component" value="Unassembled WGS sequence"/>
</dbReference>
<dbReference type="GO" id="GO:0070374">
    <property type="term" value="P:positive regulation of ERK1 and ERK2 cascade"/>
    <property type="evidence" value="ECO:0007669"/>
    <property type="project" value="TreeGrafter"/>
</dbReference>
<dbReference type="GO" id="GO:0035692">
    <property type="term" value="C:macrophage migration inhibitory factor receptor complex"/>
    <property type="evidence" value="ECO:0007669"/>
    <property type="project" value="TreeGrafter"/>
</dbReference>